<evidence type="ECO:0000256" key="11">
    <source>
        <dbReference type="ARBA" id="ARBA00023242"/>
    </source>
</evidence>
<dbReference type="PRINTS" id="PR01365">
    <property type="entry name" value="TELOMERASERT"/>
</dbReference>
<evidence type="ECO:0000256" key="9">
    <source>
        <dbReference type="ARBA" id="ARBA00022895"/>
    </source>
</evidence>
<evidence type="ECO:0000259" key="14">
    <source>
        <dbReference type="PROSITE" id="PS50878"/>
    </source>
</evidence>
<dbReference type="GO" id="GO:0042162">
    <property type="term" value="F:telomeric DNA binding"/>
    <property type="evidence" value="ECO:0007669"/>
    <property type="project" value="TreeGrafter"/>
</dbReference>
<reference evidence="16" key="1">
    <citation type="submission" date="2021-01" db="EMBL/GenBank/DDBJ databases">
        <authorList>
            <person name="Corre E."/>
            <person name="Pelletier E."/>
            <person name="Niang G."/>
            <person name="Scheremetjew M."/>
            <person name="Finn R."/>
            <person name="Kale V."/>
            <person name="Holt S."/>
            <person name="Cochrane G."/>
            <person name="Meng A."/>
            <person name="Brown T."/>
            <person name="Cohen L."/>
        </authorList>
    </citation>
    <scope>NUCLEOTIDE SEQUENCE</scope>
    <source>
        <strain evidence="16">CCMP 769</strain>
    </source>
</reference>
<evidence type="ECO:0000256" key="6">
    <source>
        <dbReference type="ARBA" id="ARBA00022695"/>
    </source>
</evidence>
<dbReference type="PANTHER" id="PTHR12066">
    <property type="entry name" value="TELOMERASE REVERSE TRANSCRIPTASE"/>
    <property type="match status" value="1"/>
</dbReference>
<dbReference type="GO" id="GO:0070034">
    <property type="term" value="F:telomerase RNA binding"/>
    <property type="evidence" value="ECO:0007669"/>
    <property type="project" value="TreeGrafter"/>
</dbReference>
<dbReference type="GO" id="GO:0046872">
    <property type="term" value="F:metal ion binding"/>
    <property type="evidence" value="ECO:0007669"/>
    <property type="project" value="UniProtKB-KW"/>
</dbReference>
<comment type="catalytic activity">
    <reaction evidence="12 13">
        <text>DNA(n) + a 2'-deoxyribonucleoside 5'-triphosphate = DNA(n+1) + diphosphate</text>
        <dbReference type="Rhea" id="RHEA:22508"/>
        <dbReference type="Rhea" id="RHEA-COMP:17339"/>
        <dbReference type="Rhea" id="RHEA-COMP:17340"/>
        <dbReference type="ChEBI" id="CHEBI:33019"/>
        <dbReference type="ChEBI" id="CHEBI:61560"/>
        <dbReference type="ChEBI" id="CHEBI:173112"/>
        <dbReference type="EC" id="2.7.7.49"/>
    </reaction>
</comment>
<dbReference type="EMBL" id="HBHW01036019">
    <property type="protein sequence ID" value="CAE0059568.1"/>
    <property type="molecule type" value="Transcribed_RNA"/>
</dbReference>
<evidence type="ECO:0000313" key="21">
    <source>
        <dbReference type="EMBL" id="CAE0059568.1"/>
    </source>
</evidence>
<evidence type="ECO:0000256" key="7">
    <source>
        <dbReference type="ARBA" id="ARBA00022723"/>
    </source>
</evidence>
<evidence type="ECO:0000313" key="19">
    <source>
        <dbReference type="EMBL" id="CAE0059554.1"/>
    </source>
</evidence>
<evidence type="ECO:0000313" key="17">
    <source>
        <dbReference type="EMBL" id="CAE0059539.1"/>
    </source>
</evidence>
<dbReference type="EMBL" id="HBHW01035983">
    <property type="protein sequence ID" value="CAE0059532.1"/>
    <property type="molecule type" value="Transcribed_RNA"/>
</dbReference>
<dbReference type="EMBL" id="HBHW01036008">
    <property type="protein sequence ID" value="CAE0059557.1"/>
    <property type="molecule type" value="Transcribed_RNA"/>
</dbReference>
<evidence type="ECO:0000256" key="8">
    <source>
        <dbReference type="ARBA" id="ARBA00022842"/>
    </source>
</evidence>
<proteinExistence type="inferred from homology"/>
<name>A0A7S3A5M0_9RHOD</name>
<dbReference type="CDD" id="cd01648">
    <property type="entry name" value="TERT"/>
    <property type="match status" value="1"/>
</dbReference>
<feature type="domain" description="Reverse transcriptase" evidence="14">
    <location>
        <begin position="168"/>
        <end position="485"/>
    </location>
</feature>
<dbReference type="EMBL" id="HBHW01036005">
    <property type="protein sequence ID" value="CAE0059554.1"/>
    <property type="molecule type" value="Transcribed_RNA"/>
</dbReference>
<keyword evidence="10 13" id="KW-0695">RNA-directed DNA polymerase</keyword>
<keyword evidence="9 13" id="KW-0779">Telomere</keyword>
<dbReference type="InterPro" id="IPR021891">
    <property type="entry name" value="Telomerase_RBD"/>
</dbReference>
<dbReference type="Gene3D" id="1.10.132.70">
    <property type="match status" value="1"/>
</dbReference>
<dbReference type="EC" id="2.7.7.49" evidence="2 13"/>
<dbReference type="Pfam" id="PF12009">
    <property type="entry name" value="Telomerase_RBD"/>
    <property type="match status" value="1"/>
</dbReference>
<evidence type="ECO:0000256" key="5">
    <source>
        <dbReference type="ARBA" id="ARBA00022679"/>
    </source>
</evidence>
<accession>A0A7S3A5M0</accession>
<evidence type="ECO:0000256" key="13">
    <source>
        <dbReference type="RuleBase" id="RU365061"/>
    </source>
</evidence>
<evidence type="ECO:0000256" key="2">
    <source>
        <dbReference type="ARBA" id="ARBA00012493"/>
    </source>
</evidence>
<keyword evidence="5 13" id="KW-0808">Transferase</keyword>
<sequence>MHPDLDVSSLIRATTSAQSVGKFLFSACASVLPRELLGCSGNWIELRRAISTFVSLRKYDSMDIAPLINKMRVSQVQWLSISGARSGVCSYEDLVWRTDMLRNVVCWIFRRVLSTLLKTVFYCTDRETTRMKVTYYRRPIWSYIRFRSTRTLLSDRFREIDHRTKDHIRLERLERGLYFSYSKLRWIPKANGVRALQVSLMDNVVRGSKYAYYSSRSLWRSIGAILRHEIRSLGGSNVGTRAEIYRRYLRFSDEWRRAGKPRMFAAKFDVVSSFDTILSKRLVLDVLPRLIKGSDYLVLRYRKFNWISRRKGVRWARKVVVSENQEESSFLRLARNKICEQNRSSVLVDDVSVLNISRLDVLQALSHVILKNIVEVNGQFHLQSTGIPQGMPLSSMLAVMYYADLERSTELADYARTRGPSISLRFVDDFFLATASQDVFTRYTKLMAAGFSEYGTAMSQRKSIVNYGNATGQFSMKIPWCGLLIDTFSMEVLVDYSRFKYCRIRDTIRIDSGPGWRETLWTAAVSQSFYMRLQVINLDENINSNLTIAVNVFQAALVLLAKLSCCLSEIAAVRGFPCQTFSYFYKHFADNSIGSFTQKVLSMRGKAATVKSQDSDRIWTRDIDILTTLSLRKCILLVSSYKLRRSLDQYLSSVSDRLEAWKHCPRYQELSKHISTNDHDLFLG</sequence>
<evidence type="ECO:0000313" key="18">
    <source>
        <dbReference type="EMBL" id="CAE0059544.1"/>
    </source>
</evidence>
<dbReference type="GO" id="GO:0003720">
    <property type="term" value="F:telomerase activity"/>
    <property type="evidence" value="ECO:0007669"/>
    <property type="project" value="InterPro"/>
</dbReference>
<keyword evidence="7 13" id="KW-0479">Metal-binding</keyword>
<keyword evidence="11 13" id="KW-0539">Nucleus</keyword>
<comment type="function">
    <text evidence="13">Telomerase is a ribonucleoprotein enzyme essential for the replication of chromosome termini in most eukaryotes. It elongates telomeres. It is a reverse transcriptase that adds simple sequence repeats to chromosome ends by copying a template sequence within the RNA component of the enzyme.</text>
</comment>
<evidence type="ECO:0000256" key="1">
    <source>
        <dbReference type="ARBA" id="ARBA00008001"/>
    </source>
</evidence>
<dbReference type="EMBL" id="HBHW01035990">
    <property type="protein sequence ID" value="CAE0059539.1"/>
    <property type="molecule type" value="Transcribed_RNA"/>
</dbReference>
<comment type="similarity">
    <text evidence="1 13">Belongs to the reverse transcriptase family. Telomerase subfamily.</text>
</comment>
<keyword evidence="4 13" id="KW-0158">Chromosome</keyword>
<dbReference type="SMART" id="SM00975">
    <property type="entry name" value="Telomerase_RBD"/>
    <property type="match status" value="1"/>
</dbReference>
<protein>
    <recommendedName>
        <fullName evidence="3 13">Telomerase reverse transcriptase</fullName>
        <ecNumber evidence="2 13">2.7.7.49</ecNumber>
    </recommendedName>
    <alternativeName>
        <fullName evidence="13">Telomerase catalytic subunit</fullName>
    </alternativeName>
</protein>
<comment type="subcellular location">
    <subcellularLocation>
        <location evidence="13">Nucleus</location>
    </subcellularLocation>
    <subcellularLocation>
        <location evidence="13">Chromosome</location>
        <location evidence="13">Telomere</location>
    </subcellularLocation>
</comment>
<keyword evidence="8 13" id="KW-0460">Magnesium</keyword>
<dbReference type="Pfam" id="PF00078">
    <property type="entry name" value="RVT_1"/>
    <property type="match status" value="1"/>
</dbReference>
<dbReference type="GO" id="GO:0000333">
    <property type="term" value="C:telomerase catalytic core complex"/>
    <property type="evidence" value="ECO:0007669"/>
    <property type="project" value="TreeGrafter"/>
</dbReference>
<evidence type="ECO:0000313" key="15">
    <source>
        <dbReference type="EMBL" id="CAE0059532.1"/>
    </source>
</evidence>
<dbReference type="InterPro" id="IPR000477">
    <property type="entry name" value="RT_dom"/>
</dbReference>
<dbReference type="GO" id="GO:0007004">
    <property type="term" value="P:telomere maintenance via telomerase"/>
    <property type="evidence" value="ECO:0007669"/>
    <property type="project" value="TreeGrafter"/>
</dbReference>
<evidence type="ECO:0000256" key="10">
    <source>
        <dbReference type="ARBA" id="ARBA00022918"/>
    </source>
</evidence>
<evidence type="ECO:0000256" key="4">
    <source>
        <dbReference type="ARBA" id="ARBA00022454"/>
    </source>
</evidence>
<evidence type="ECO:0000313" key="16">
    <source>
        <dbReference type="EMBL" id="CAE0059537.1"/>
    </source>
</evidence>
<evidence type="ECO:0000256" key="12">
    <source>
        <dbReference type="ARBA" id="ARBA00048173"/>
    </source>
</evidence>
<dbReference type="GO" id="GO:0000781">
    <property type="term" value="C:chromosome, telomeric region"/>
    <property type="evidence" value="ECO:0007669"/>
    <property type="project" value="UniProtKB-SubCell"/>
</dbReference>
<dbReference type="AlphaFoldDB" id="A0A7S3A5M0"/>
<dbReference type="PROSITE" id="PS50878">
    <property type="entry name" value="RT_POL"/>
    <property type="match status" value="1"/>
</dbReference>
<dbReference type="InterPro" id="IPR003545">
    <property type="entry name" value="Telomerase_RT"/>
</dbReference>
<evidence type="ECO:0000256" key="3">
    <source>
        <dbReference type="ARBA" id="ARBA00016182"/>
    </source>
</evidence>
<keyword evidence="6 13" id="KW-0548">Nucleotidyltransferase</keyword>
<gene>
    <name evidence="15" type="ORF">RMAR00112_LOCUS27597</name>
    <name evidence="16" type="ORF">RMAR00112_LOCUS27602</name>
    <name evidence="17" type="ORF">RMAR00112_LOCUS27604</name>
    <name evidence="18" type="ORF">RMAR00112_LOCUS27609</name>
    <name evidence="19" type="ORF">RMAR00112_LOCUS27619</name>
    <name evidence="20" type="ORF">RMAR00112_LOCUS27622</name>
    <name evidence="21" type="ORF">RMAR00112_LOCUS27633</name>
</gene>
<organism evidence="16">
    <name type="scientific">Rhodosorus marinus</name>
    <dbReference type="NCBI Taxonomy" id="101924"/>
    <lineage>
        <taxon>Eukaryota</taxon>
        <taxon>Rhodophyta</taxon>
        <taxon>Stylonematophyceae</taxon>
        <taxon>Stylonematales</taxon>
        <taxon>Stylonemataceae</taxon>
        <taxon>Rhodosorus</taxon>
    </lineage>
</organism>
<dbReference type="EMBL" id="HBHW01035988">
    <property type="protein sequence ID" value="CAE0059537.1"/>
    <property type="molecule type" value="Transcribed_RNA"/>
</dbReference>
<evidence type="ECO:0000313" key="20">
    <source>
        <dbReference type="EMBL" id="CAE0059557.1"/>
    </source>
</evidence>
<dbReference type="PANTHER" id="PTHR12066:SF0">
    <property type="entry name" value="TELOMERASE REVERSE TRANSCRIPTASE"/>
    <property type="match status" value="1"/>
</dbReference>
<dbReference type="EMBL" id="HBHW01035995">
    <property type="protein sequence ID" value="CAE0059544.1"/>
    <property type="molecule type" value="Transcribed_RNA"/>
</dbReference>